<sequence length="242" mass="28022">MDKLSIDLIKKELNEKGLSENQINKLIEILTSNKNPIEFIKEKFVNCEFVRDIELLVKFCDLYEIKFKYDLSLVRGLSYYTGMIFEITIPSSGYGSLSGGGRYDELCNSISNHKVSCVGFSVGISRLMAVIEKIEDSKNIIENLEKRDFLIGSGYGQCIETRMKLHKMLSSEYSCEIYPSNRINFNDQINYAKKSNYKFLILTGEKEEKEDLIKLVDLSDMNKEKRIINVCEMMNEIKKIYK</sequence>
<dbReference type="GO" id="GO:0006427">
    <property type="term" value="P:histidyl-tRNA aminoacylation"/>
    <property type="evidence" value="ECO:0007669"/>
    <property type="project" value="TreeGrafter"/>
</dbReference>
<dbReference type="Pfam" id="PF13393">
    <property type="entry name" value="tRNA-synt_His"/>
    <property type="match status" value="1"/>
</dbReference>
<dbReference type="GO" id="GO:0000166">
    <property type="term" value="F:nucleotide binding"/>
    <property type="evidence" value="ECO:0007669"/>
    <property type="project" value="UniProtKB-KW"/>
</dbReference>
<dbReference type="GO" id="GO:0004821">
    <property type="term" value="F:histidine-tRNA ligase activity"/>
    <property type="evidence" value="ECO:0007669"/>
    <property type="project" value="UniProtKB-EC"/>
</dbReference>
<accession>A0A1X0QGJ2</accession>
<proteinExistence type="predicted"/>
<comment type="caution">
    <text evidence="6">The sequence shown here is derived from an EMBL/GenBank/DDBJ whole genome shotgun (WGS) entry which is preliminary data.</text>
</comment>
<dbReference type="Gene3D" id="3.30.930.10">
    <property type="entry name" value="Bira Bifunctional Protein, Domain 2"/>
    <property type="match status" value="1"/>
</dbReference>
<feature type="domain" description="Class II Histidinyl-tRNA synthetase (HisRS)-like catalytic core" evidence="5">
    <location>
        <begin position="17"/>
        <end position="127"/>
    </location>
</feature>
<dbReference type="Proteomes" id="UP000192501">
    <property type="component" value="Unassembled WGS sequence"/>
</dbReference>
<evidence type="ECO:0000256" key="1">
    <source>
        <dbReference type="ARBA" id="ARBA00012815"/>
    </source>
</evidence>
<dbReference type="PANTHER" id="PTHR11476:SF7">
    <property type="entry name" value="HISTIDINE--TRNA LIGASE"/>
    <property type="match status" value="1"/>
</dbReference>
<dbReference type="InterPro" id="IPR045864">
    <property type="entry name" value="aa-tRNA-synth_II/BPL/LPL"/>
</dbReference>
<dbReference type="GO" id="GO:0003723">
    <property type="term" value="F:RNA binding"/>
    <property type="evidence" value="ECO:0007669"/>
    <property type="project" value="TreeGrafter"/>
</dbReference>
<keyword evidence="2" id="KW-0547">Nucleotide-binding</keyword>
<dbReference type="InterPro" id="IPR036621">
    <property type="entry name" value="Anticodon-bd_dom_sf"/>
</dbReference>
<dbReference type="VEuPathDB" id="MicrosporidiaDB:A0H76_1781"/>
<evidence type="ECO:0000313" key="7">
    <source>
        <dbReference type="Proteomes" id="UP000192501"/>
    </source>
</evidence>
<dbReference type="SUPFAM" id="SSF52954">
    <property type="entry name" value="Class II aaRS ABD-related"/>
    <property type="match status" value="1"/>
</dbReference>
<reference evidence="6 7" key="1">
    <citation type="journal article" date="2017" name="Environ. Microbiol.">
        <title>Decay of the glycolytic pathway and adaptation to intranuclear parasitism within Enterocytozoonidae microsporidia.</title>
        <authorList>
            <person name="Wiredu Boakye D."/>
            <person name="Jaroenlak P."/>
            <person name="Prachumwat A."/>
            <person name="Williams T.A."/>
            <person name="Bateman K.S."/>
            <person name="Itsathitphaisarn O."/>
            <person name="Sritunyalucksana K."/>
            <person name="Paszkiewicz K.H."/>
            <person name="Moore K.A."/>
            <person name="Stentiford G.D."/>
            <person name="Williams B.A."/>
        </authorList>
    </citation>
    <scope>NUCLEOTIDE SEQUENCE [LARGE SCALE GENOMIC DNA]</scope>
    <source>
        <strain evidence="7">canceri</strain>
    </source>
</reference>
<protein>
    <recommendedName>
        <fullName evidence="1">histidine--tRNA ligase</fullName>
        <ecNumber evidence="1">6.1.1.21</ecNumber>
    </recommendedName>
</protein>
<gene>
    <name evidence="6" type="primary">SYHC</name>
    <name evidence="6" type="ORF">A0H76_1781</name>
</gene>
<dbReference type="PANTHER" id="PTHR11476">
    <property type="entry name" value="HISTIDYL-TRNA SYNTHETASE"/>
    <property type="match status" value="1"/>
</dbReference>
<feature type="domain" description="Anticodon-binding" evidence="4">
    <location>
        <begin position="158"/>
        <end position="239"/>
    </location>
</feature>
<dbReference type="AlphaFoldDB" id="A0A1X0QGJ2"/>
<evidence type="ECO:0000313" key="6">
    <source>
        <dbReference type="EMBL" id="ORD98887.1"/>
    </source>
</evidence>
<dbReference type="EC" id="6.1.1.21" evidence="1"/>
<name>A0A1X0QGJ2_9MICR</name>
<dbReference type="SUPFAM" id="SSF55681">
    <property type="entry name" value="Class II aaRS and biotin synthetases"/>
    <property type="match status" value="1"/>
</dbReference>
<dbReference type="Pfam" id="PF03129">
    <property type="entry name" value="HGTP_anticodon"/>
    <property type="match status" value="1"/>
</dbReference>
<dbReference type="GO" id="GO:0005829">
    <property type="term" value="C:cytosol"/>
    <property type="evidence" value="ECO:0007669"/>
    <property type="project" value="TreeGrafter"/>
</dbReference>
<dbReference type="InterPro" id="IPR041715">
    <property type="entry name" value="HisRS-like_core"/>
</dbReference>
<dbReference type="Gene3D" id="3.40.50.800">
    <property type="entry name" value="Anticodon-binding domain"/>
    <property type="match status" value="1"/>
</dbReference>
<evidence type="ECO:0000256" key="3">
    <source>
        <dbReference type="ARBA" id="ARBA00047639"/>
    </source>
</evidence>
<evidence type="ECO:0000256" key="2">
    <source>
        <dbReference type="ARBA" id="ARBA00022741"/>
    </source>
</evidence>
<dbReference type="InterPro" id="IPR004154">
    <property type="entry name" value="Anticodon-bd"/>
</dbReference>
<evidence type="ECO:0000259" key="4">
    <source>
        <dbReference type="Pfam" id="PF03129"/>
    </source>
</evidence>
<dbReference type="EMBL" id="LTAI01000399">
    <property type="protein sequence ID" value="ORD98887.1"/>
    <property type="molecule type" value="Genomic_DNA"/>
</dbReference>
<comment type="catalytic activity">
    <reaction evidence="3">
        <text>tRNA(His) + L-histidine + ATP = L-histidyl-tRNA(His) + AMP + diphosphate + H(+)</text>
        <dbReference type="Rhea" id="RHEA:17313"/>
        <dbReference type="Rhea" id="RHEA-COMP:9665"/>
        <dbReference type="Rhea" id="RHEA-COMP:9689"/>
        <dbReference type="ChEBI" id="CHEBI:15378"/>
        <dbReference type="ChEBI" id="CHEBI:30616"/>
        <dbReference type="ChEBI" id="CHEBI:33019"/>
        <dbReference type="ChEBI" id="CHEBI:57595"/>
        <dbReference type="ChEBI" id="CHEBI:78442"/>
        <dbReference type="ChEBI" id="CHEBI:78527"/>
        <dbReference type="ChEBI" id="CHEBI:456215"/>
        <dbReference type="EC" id="6.1.1.21"/>
    </reaction>
</comment>
<evidence type="ECO:0000259" key="5">
    <source>
        <dbReference type="Pfam" id="PF13393"/>
    </source>
</evidence>
<organism evidence="6 7">
    <name type="scientific">Hepatospora eriocheir</name>
    <dbReference type="NCBI Taxonomy" id="1081669"/>
    <lineage>
        <taxon>Eukaryota</taxon>
        <taxon>Fungi</taxon>
        <taxon>Fungi incertae sedis</taxon>
        <taxon>Microsporidia</taxon>
        <taxon>Hepatosporidae</taxon>
        <taxon>Hepatospora</taxon>
    </lineage>
</organism>